<keyword evidence="2" id="KW-1185">Reference proteome</keyword>
<dbReference type="RefSeq" id="WP_346149158.1">
    <property type="nucleotide sequence ID" value="NZ_BAAAUA010000067.1"/>
</dbReference>
<dbReference type="Proteomes" id="UP001596066">
    <property type="component" value="Unassembled WGS sequence"/>
</dbReference>
<comment type="caution">
    <text evidence="1">The sequence shown here is derived from an EMBL/GenBank/DDBJ whole genome shotgun (WGS) entry which is preliminary data.</text>
</comment>
<organism evidence="1 2">
    <name type="scientific">Kitasatospora cinereorecta</name>
    <dbReference type="NCBI Taxonomy" id="285560"/>
    <lineage>
        <taxon>Bacteria</taxon>
        <taxon>Bacillati</taxon>
        <taxon>Actinomycetota</taxon>
        <taxon>Actinomycetes</taxon>
        <taxon>Kitasatosporales</taxon>
        <taxon>Streptomycetaceae</taxon>
        <taxon>Kitasatospora</taxon>
    </lineage>
</organism>
<proteinExistence type="predicted"/>
<evidence type="ECO:0000313" key="2">
    <source>
        <dbReference type="Proteomes" id="UP001596066"/>
    </source>
</evidence>
<dbReference type="EMBL" id="JBHSOC010000142">
    <property type="protein sequence ID" value="MFC5647221.1"/>
    <property type="molecule type" value="Genomic_DNA"/>
</dbReference>
<name>A0ABW0VT01_9ACTN</name>
<protein>
    <submittedName>
        <fullName evidence="1">Glyoxalase</fullName>
    </submittedName>
</protein>
<sequence length="133" mass="14161">MDTGERGVAVARGLFHHVELWVDDLTRAEAQWGPVLLALGCEPFQHWERGRSWRLGDAYLVVEQSPALVPGGHERLRAGLNHLAVHGTRAAVAAALAADWAVRVDTGDAVHLVDAQGFELEIVVAAAGATGSV</sequence>
<dbReference type="Gene3D" id="3.10.180.10">
    <property type="entry name" value="2,3-Dihydroxybiphenyl 1,2-Dioxygenase, domain 1"/>
    <property type="match status" value="1"/>
</dbReference>
<accession>A0ABW0VT01</accession>
<dbReference type="InterPro" id="IPR029068">
    <property type="entry name" value="Glyas_Bleomycin-R_OHBP_Dase"/>
</dbReference>
<reference evidence="2" key="1">
    <citation type="journal article" date="2019" name="Int. J. Syst. Evol. Microbiol.">
        <title>The Global Catalogue of Microorganisms (GCM) 10K type strain sequencing project: providing services to taxonomists for standard genome sequencing and annotation.</title>
        <authorList>
            <consortium name="The Broad Institute Genomics Platform"/>
            <consortium name="The Broad Institute Genome Sequencing Center for Infectious Disease"/>
            <person name="Wu L."/>
            <person name="Ma J."/>
        </authorList>
    </citation>
    <scope>NUCLEOTIDE SEQUENCE [LARGE SCALE GENOMIC DNA]</scope>
    <source>
        <strain evidence="2">CGMCC 4.1622</strain>
    </source>
</reference>
<gene>
    <name evidence="1" type="ORF">ACFPZF_38535</name>
</gene>
<evidence type="ECO:0000313" key="1">
    <source>
        <dbReference type="EMBL" id="MFC5647221.1"/>
    </source>
</evidence>
<dbReference type="SUPFAM" id="SSF54593">
    <property type="entry name" value="Glyoxalase/Bleomycin resistance protein/Dihydroxybiphenyl dioxygenase"/>
    <property type="match status" value="1"/>
</dbReference>